<organism evidence="2 3">
    <name type="scientific">Candidatus Scatousia excrementipullorum</name>
    <dbReference type="NCBI Taxonomy" id="2840936"/>
    <lineage>
        <taxon>Bacteria</taxon>
        <taxon>Candidatus Scatousia</taxon>
    </lineage>
</organism>
<reference evidence="2" key="2">
    <citation type="journal article" date="2021" name="PeerJ">
        <title>Extensive microbial diversity within the chicken gut microbiome revealed by metagenomics and culture.</title>
        <authorList>
            <person name="Gilroy R."/>
            <person name="Ravi A."/>
            <person name="Getino M."/>
            <person name="Pursley I."/>
            <person name="Horton D.L."/>
            <person name="Alikhan N.F."/>
            <person name="Baker D."/>
            <person name="Gharbi K."/>
            <person name="Hall N."/>
            <person name="Watson M."/>
            <person name="Adriaenssens E.M."/>
            <person name="Foster-Nyarko E."/>
            <person name="Jarju S."/>
            <person name="Secka A."/>
            <person name="Antonio M."/>
            <person name="Oren A."/>
            <person name="Chaudhuri R.R."/>
            <person name="La Ragione R."/>
            <person name="Hildebrand F."/>
            <person name="Pallen M.J."/>
        </authorList>
    </citation>
    <scope>NUCLEOTIDE SEQUENCE</scope>
    <source>
        <strain evidence="2">10192</strain>
    </source>
</reference>
<accession>A0A9D9H1E6</accession>
<comment type="caution">
    <text evidence="2">The sequence shown here is derived from an EMBL/GenBank/DDBJ whole genome shotgun (WGS) entry which is preliminary data.</text>
</comment>
<gene>
    <name evidence="2" type="ORF">IAC76_07715</name>
</gene>
<name>A0A9D9H1E6_9BACT</name>
<evidence type="ECO:0000313" key="3">
    <source>
        <dbReference type="Proteomes" id="UP000823632"/>
    </source>
</evidence>
<dbReference type="Proteomes" id="UP000823632">
    <property type="component" value="Unassembled WGS sequence"/>
</dbReference>
<feature type="chain" id="PRO_5038538902" evidence="1">
    <location>
        <begin position="21"/>
        <end position="214"/>
    </location>
</feature>
<reference evidence="2" key="1">
    <citation type="submission" date="2020-10" db="EMBL/GenBank/DDBJ databases">
        <authorList>
            <person name="Gilroy R."/>
        </authorList>
    </citation>
    <scope>NUCLEOTIDE SEQUENCE</scope>
    <source>
        <strain evidence="2">10192</strain>
    </source>
</reference>
<evidence type="ECO:0000313" key="2">
    <source>
        <dbReference type="EMBL" id="MBO8431258.1"/>
    </source>
</evidence>
<keyword evidence="1" id="KW-0732">Signal</keyword>
<sequence>MKKLILLFTTLLITTSAVFAGDNYLNTVILEGTDSGYNIILRTDEIASVKKTITSSNKLTLDVKGVTSADSMSTLYKNTSQANTVIVENAGNNSLKIHIQAKDIANSNIIFDTPASAPVVVTDSVSHNTIVWSIVAFVVLCGLFARTLNIKEDSESIIQEAINKDMRDREIEMYKNYRKELLTIPSIDYKIKNPRVQETIRRADTIRHLQRNAK</sequence>
<feature type="signal peptide" evidence="1">
    <location>
        <begin position="1"/>
        <end position="20"/>
    </location>
</feature>
<evidence type="ECO:0000256" key="1">
    <source>
        <dbReference type="SAM" id="SignalP"/>
    </source>
</evidence>
<protein>
    <submittedName>
        <fullName evidence="2">Uncharacterized protein</fullName>
    </submittedName>
</protein>
<dbReference type="AlphaFoldDB" id="A0A9D9H1E6"/>
<dbReference type="EMBL" id="JADIND010000172">
    <property type="protein sequence ID" value="MBO8431258.1"/>
    <property type="molecule type" value="Genomic_DNA"/>
</dbReference>
<proteinExistence type="predicted"/>